<dbReference type="OrthoDB" id="9768783at2"/>
<dbReference type="SUPFAM" id="SSF103473">
    <property type="entry name" value="MFS general substrate transporter"/>
    <property type="match status" value="1"/>
</dbReference>
<evidence type="ECO:0000256" key="1">
    <source>
        <dbReference type="ARBA" id="ARBA00004127"/>
    </source>
</evidence>
<sequence>MLIKSDKKVVNAWAMYDWANSVYSLTITSAIFPVYYNAVTSSATSDKVYIFGMEFVNTALYSYAISVAFLVVALISPLLSGIADYSGRKKTFMQFFCYMGSLACIGLFFFNKNTLELGIICSIIACIGYAGSIVFYNAYLPEIAPLQEQDAVSAKGFSYGYIGSTILLVINLAMIQFPGLFGLENNDMPARLSFLSVGLWWAGFAQITFARLPKSTIDKSVTKHVFFNGYKELLKVWNELKSLPRLQRFLLAFFFYNMSVQTIMYVATLFGTKELHMQDAQLIATIFIIQLVAIGGAYIFAWLSSKVGNIQTLILAVMIWIGIGTCAYFLQTSLQFMALAFFVGLVMGGIQALSRSTYSKLLPATKDTASYFSFYDVTEKISLVIGTFLYGYIEVISGSMRGSILFITMIFIVGLLLLVRLVKIPSLQALSRVMNSNN</sequence>
<feature type="transmembrane region" description="Helical" evidence="6">
    <location>
        <begin position="404"/>
        <end position="422"/>
    </location>
</feature>
<feature type="transmembrane region" description="Helical" evidence="6">
    <location>
        <begin position="21"/>
        <end position="39"/>
    </location>
</feature>
<keyword evidence="5 6" id="KW-0472">Membrane</keyword>
<protein>
    <submittedName>
        <fullName evidence="8">Major facilitator superfamily permease</fullName>
    </submittedName>
</protein>
<dbReference type="InterPro" id="IPR050495">
    <property type="entry name" value="ATG22/LtaA_families"/>
</dbReference>
<feature type="domain" description="Major facilitator superfamily (MFS) profile" evidence="7">
    <location>
        <begin position="245"/>
        <end position="438"/>
    </location>
</feature>
<gene>
    <name evidence="8" type="ordered locus">Solca_2043</name>
</gene>
<feature type="transmembrane region" description="Helical" evidence="6">
    <location>
        <begin position="159"/>
        <end position="180"/>
    </location>
</feature>
<feature type="transmembrane region" description="Helical" evidence="6">
    <location>
        <begin position="117"/>
        <end position="139"/>
    </location>
</feature>
<dbReference type="Gene3D" id="1.20.1250.20">
    <property type="entry name" value="MFS general substrate transporter like domains"/>
    <property type="match status" value="1"/>
</dbReference>
<name>H8KW77_SOLCM</name>
<evidence type="ECO:0000313" key="8">
    <source>
        <dbReference type="EMBL" id="AFD07098.1"/>
    </source>
</evidence>
<dbReference type="GO" id="GO:0012505">
    <property type="term" value="C:endomembrane system"/>
    <property type="evidence" value="ECO:0007669"/>
    <property type="project" value="UniProtKB-SubCell"/>
</dbReference>
<evidence type="ECO:0000256" key="2">
    <source>
        <dbReference type="ARBA" id="ARBA00022448"/>
    </source>
</evidence>
<keyword evidence="9" id="KW-1185">Reference proteome</keyword>
<feature type="transmembrane region" description="Helical" evidence="6">
    <location>
        <begin position="310"/>
        <end position="330"/>
    </location>
</feature>
<feature type="transmembrane region" description="Helical" evidence="6">
    <location>
        <begin position="91"/>
        <end position="111"/>
    </location>
</feature>
<dbReference type="KEGG" id="scn:Solca_2043"/>
<dbReference type="PANTHER" id="PTHR23519">
    <property type="entry name" value="AUTOPHAGY-RELATED PROTEIN 22"/>
    <property type="match status" value="1"/>
</dbReference>
<dbReference type="PANTHER" id="PTHR23519:SF1">
    <property type="entry name" value="AUTOPHAGY-RELATED PROTEIN 22"/>
    <property type="match status" value="1"/>
</dbReference>
<evidence type="ECO:0000259" key="7">
    <source>
        <dbReference type="PROSITE" id="PS50850"/>
    </source>
</evidence>
<dbReference type="RefSeq" id="WP_014680325.1">
    <property type="nucleotide sequence ID" value="NC_017770.1"/>
</dbReference>
<dbReference type="InterPro" id="IPR020846">
    <property type="entry name" value="MFS_dom"/>
</dbReference>
<evidence type="ECO:0000256" key="5">
    <source>
        <dbReference type="ARBA" id="ARBA00023136"/>
    </source>
</evidence>
<keyword evidence="3 6" id="KW-0812">Transmembrane</keyword>
<dbReference type="STRING" id="929556.Solca_2043"/>
<accession>H8KW77</accession>
<feature type="transmembrane region" description="Helical" evidence="6">
    <location>
        <begin position="59"/>
        <end position="79"/>
    </location>
</feature>
<dbReference type="Proteomes" id="UP000007590">
    <property type="component" value="Chromosome"/>
</dbReference>
<feature type="transmembrane region" description="Helical" evidence="6">
    <location>
        <begin position="282"/>
        <end position="303"/>
    </location>
</feature>
<feature type="transmembrane region" description="Helical" evidence="6">
    <location>
        <begin position="336"/>
        <end position="353"/>
    </location>
</feature>
<evidence type="ECO:0000313" key="9">
    <source>
        <dbReference type="Proteomes" id="UP000007590"/>
    </source>
</evidence>
<dbReference type="eggNOG" id="COG2270">
    <property type="taxonomic scope" value="Bacteria"/>
</dbReference>
<reference evidence="8" key="1">
    <citation type="submission" date="2012-02" db="EMBL/GenBank/DDBJ databases">
        <title>The complete genome of Solitalea canadensis DSM 3403.</title>
        <authorList>
            <consortium name="US DOE Joint Genome Institute (JGI-PGF)"/>
            <person name="Lucas S."/>
            <person name="Copeland A."/>
            <person name="Lapidus A."/>
            <person name="Glavina del Rio T."/>
            <person name="Dalin E."/>
            <person name="Tice H."/>
            <person name="Bruce D."/>
            <person name="Goodwin L."/>
            <person name="Pitluck S."/>
            <person name="Peters L."/>
            <person name="Ovchinnikova G."/>
            <person name="Lu M."/>
            <person name="Kyrpides N."/>
            <person name="Mavromatis K."/>
            <person name="Ivanova N."/>
            <person name="Brettin T."/>
            <person name="Detter J.C."/>
            <person name="Han C."/>
            <person name="Larimer F."/>
            <person name="Land M."/>
            <person name="Hauser L."/>
            <person name="Markowitz V."/>
            <person name="Cheng J.-F."/>
            <person name="Hugenholtz P."/>
            <person name="Woyke T."/>
            <person name="Wu D."/>
            <person name="Spring S."/>
            <person name="Schroeder M."/>
            <person name="Kopitz M."/>
            <person name="Brambilla E."/>
            <person name="Klenk H.-P."/>
            <person name="Eisen J.A."/>
        </authorList>
    </citation>
    <scope>NUCLEOTIDE SEQUENCE</scope>
    <source>
        <strain evidence="8">DSM 3403</strain>
    </source>
</reference>
<feature type="transmembrane region" description="Helical" evidence="6">
    <location>
        <begin position="249"/>
        <end position="270"/>
    </location>
</feature>
<keyword evidence="4 6" id="KW-1133">Transmembrane helix</keyword>
<dbReference type="InterPro" id="IPR024671">
    <property type="entry name" value="Atg22-like"/>
</dbReference>
<dbReference type="HOGENOM" id="CLU_017518_3_0_10"/>
<dbReference type="EMBL" id="CP003349">
    <property type="protein sequence ID" value="AFD07098.1"/>
    <property type="molecule type" value="Genomic_DNA"/>
</dbReference>
<keyword evidence="2" id="KW-0813">Transport</keyword>
<dbReference type="Pfam" id="PF11700">
    <property type="entry name" value="ATG22"/>
    <property type="match status" value="2"/>
</dbReference>
<evidence type="ECO:0000256" key="3">
    <source>
        <dbReference type="ARBA" id="ARBA00022692"/>
    </source>
</evidence>
<evidence type="ECO:0000256" key="6">
    <source>
        <dbReference type="SAM" id="Phobius"/>
    </source>
</evidence>
<dbReference type="InterPro" id="IPR036259">
    <property type="entry name" value="MFS_trans_sf"/>
</dbReference>
<feature type="transmembrane region" description="Helical" evidence="6">
    <location>
        <begin position="374"/>
        <end position="392"/>
    </location>
</feature>
<comment type="subcellular location">
    <subcellularLocation>
        <location evidence="1">Endomembrane system</location>
        <topology evidence="1">Multi-pass membrane protein</topology>
    </subcellularLocation>
</comment>
<evidence type="ECO:0000256" key="4">
    <source>
        <dbReference type="ARBA" id="ARBA00022989"/>
    </source>
</evidence>
<dbReference type="AlphaFoldDB" id="H8KW77"/>
<dbReference type="GO" id="GO:0022857">
    <property type="term" value="F:transmembrane transporter activity"/>
    <property type="evidence" value="ECO:0007669"/>
    <property type="project" value="InterPro"/>
</dbReference>
<proteinExistence type="predicted"/>
<organism evidence="8 9">
    <name type="scientific">Solitalea canadensis (strain ATCC 29591 / DSM 3403 / JCM 21819 / LMG 8368 / NBRC 15130 / NCIMB 12057 / USAM 9D)</name>
    <name type="common">Flexibacter canadensis</name>
    <dbReference type="NCBI Taxonomy" id="929556"/>
    <lineage>
        <taxon>Bacteria</taxon>
        <taxon>Pseudomonadati</taxon>
        <taxon>Bacteroidota</taxon>
        <taxon>Sphingobacteriia</taxon>
        <taxon>Sphingobacteriales</taxon>
        <taxon>Sphingobacteriaceae</taxon>
        <taxon>Solitalea</taxon>
    </lineage>
</organism>
<dbReference type="PROSITE" id="PS50850">
    <property type="entry name" value="MFS"/>
    <property type="match status" value="1"/>
</dbReference>